<accession>A0A6L9LBK4</accession>
<comment type="caution">
    <text evidence="1">The sequence shown here is derived from an EMBL/GenBank/DDBJ whole genome shotgun (WGS) entry which is preliminary data.</text>
</comment>
<reference evidence="1 2" key="1">
    <citation type="submission" date="2020-02" db="EMBL/GenBank/DDBJ databases">
        <title>Draft genome sequence of two Spirosoma agri KCTC 52727 and Spirosoma terrae KCTC 52035.</title>
        <authorList>
            <person name="Rojas J."/>
            <person name="Ambika Manirajan B."/>
            <person name="Suarez C."/>
            <person name="Ratering S."/>
            <person name="Schnell S."/>
        </authorList>
    </citation>
    <scope>NUCLEOTIDE SEQUENCE [LARGE SCALE GENOMIC DNA]</scope>
    <source>
        <strain evidence="1 2">KCTC 52035</strain>
    </source>
</reference>
<keyword evidence="2" id="KW-1185">Reference proteome</keyword>
<organism evidence="1 2">
    <name type="scientific">Spirosoma terrae</name>
    <dbReference type="NCBI Taxonomy" id="1968276"/>
    <lineage>
        <taxon>Bacteria</taxon>
        <taxon>Pseudomonadati</taxon>
        <taxon>Bacteroidota</taxon>
        <taxon>Cytophagia</taxon>
        <taxon>Cytophagales</taxon>
        <taxon>Cytophagaceae</taxon>
        <taxon>Spirosoma</taxon>
    </lineage>
</organism>
<dbReference type="Proteomes" id="UP000474175">
    <property type="component" value="Unassembled WGS sequence"/>
</dbReference>
<dbReference type="RefSeq" id="WP_163951606.1">
    <property type="nucleotide sequence ID" value="NZ_JAAFZH010000008.1"/>
</dbReference>
<proteinExistence type="predicted"/>
<gene>
    <name evidence="1" type="ORF">GK108_18055</name>
</gene>
<protein>
    <submittedName>
        <fullName evidence="1">Uncharacterized protein</fullName>
    </submittedName>
</protein>
<name>A0A6L9LBK4_9BACT</name>
<dbReference type="EMBL" id="JAAFZH010000008">
    <property type="protein sequence ID" value="NDU96792.1"/>
    <property type="molecule type" value="Genomic_DNA"/>
</dbReference>
<dbReference type="AlphaFoldDB" id="A0A6L9LBK4"/>
<sequence>MLFVPINRIASGRTFQVRLYSLQFVVNPAQANWSTVEPKLSAIDNRDFPLRSTGYYVVNKSRVSALKEMMD</sequence>
<evidence type="ECO:0000313" key="2">
    <source>
        <dbReference type="Proteomes" id="UP000474175"/>
    </source>
</evidence>
<evidence type="ECO:0000313" key="1">
    <source>
        <dbReference type="EMBL" id="NDU96792.1"/>
    </source>
</evidence>